<feature type="compositionally biased region" description="Polar residues" evidence="1">
    <location>
        <begin position="231"/>
        <end position="241"/>
    </location>
</feature>
<dbReference type="GO" id="GO:0005096">
    <property type="term" value="F:GTPase activator activity"/>
    <property type="evidence" value="ECO:0007669"/>
    <property type="project" value="InterPro"/>
</dbReference>
<dbReference type="AlphaFoldDB" id="A0A5J5A663"/>
<protein>
    <recommendedName>
        <fullName evidence="4">ADP-ribosylation factor GTPase-activating protein AGD14</fullName>
    </recommendedName>
</protein>
<dbReference type="InterPro" id="IPR044820">
    <property type="entry name" value="AGD14-like"/>
</dbReference>
<dbReference type="EMBL" id="CM018046">
    <property type="protein sequence ID" value="KAA8525322.1"/>
    <property type="molecule type" value="Genomic_DNA"/>
</dbReference>
<dbReference type="Proteomes" id="UP000325577">
    <property type="component" value="Linkage Group LG3"/>
</dbReference>
<accession>A0A5J5A663</accession>
<sequence length="252" mass="26207">MAPALPSSSGDSMVSAAQQLPTVQQNQTSTFPAGGCGCTAQETTPSVGALDNQPWTSLLASNTQRPSNASAEQFSQAASKLARDTSSGAGSQALLAVDMKSNGRKELPADLFTASYLSFPAAVPSWQMRPPHGMQYHPTAMPVPTFPNSAKSTNPFDLSDDSTQVQAPMFPSMPQSLPYPSVVPPQSPSFEMSMSPRAFTGQQLLNNMPLSRPQGIGGFSGSEAAFGSLNTSQQSNGTYTAPATPLGGNPFG</sequence>
<proteinExistence type="predicted"/>
<keyword evidence="3" id="KW-1185">Reference proteome</keyword>
<evidence type="ECO:0008006" key="4">
    <source>
        <dbReference type="Google" id="ProtNLM"/>
    </source>
</evidence>
<evidence type="ECO:0000256" key="1">
    <source>
        <dbReference type="SAM" id="MobiDB-lite"/>
    </source>
</evidence>
<evidence type="ECO:0000313" key="3">
    <source>
        <dbReference type="Proteomes" id="UP000325577"/>
    </source>
</evidence>
<dbReference type="PANTHER" id="PTHR46085">
    <property type="entry name" value="ARFGAP/RECO-RELATED"/>
    <property type="match status" value="1"/>
</dbReference>
<evidence type="ECO:0000313" key="2">
    <source>
        <dbReference type="EMBL" id="KAA8525322.1"/>
    </source>
</evidence>
<feature type="region of interest" description="Disordered" evidence="1">
    <location>
        <begin position="231"/>
        <end position="252"/>
    </location>
</feature>
<name>A0A5J5A663_9ASTE</name>
<dbReference type="PANTHER" id="PTHR46085:SF16">
    <property type="entry name" value="ARFGAP_RECO-LIKE ZINC FINGER DOMAIN-CONTAINING PROTEIN"/>
    <property type="match status" value="1"/>
</dbReference>
<organism evidence="2 3">
    <name type="scientific">Nyssa sinensis</name>
    <dbReference type="NCBI Taxonomy" id="561372"/>
    <lineage>
        <taxon>Eukaryota</taxon>
        <taxon>Viridiplantae</taxon>
        <taxon>Streptophyta</taxon>
        <taxon>Embryophyta</taxon>
        <taxon>Tracheophyta</taxon>
        <taxon>Spermatophyta</taxon>
        <taxon>Magnoliopsida</taxon>
        <taxon>eudicotyledons</taxon>
        <taxon>Gunneridae</taxon>
        <taxon>Pentapetalae</taxon>
        <taxon>asterids</taxon>
        <taxon>Cornales</taxon>
        <taxon>Nyssaceae</taxon>
        <taxon>Nyssa</taxon>
    </lineage>
</organism>
<dbReference type="OrthoDB" id="6036at2759"/>
<reference evidence="2 3" key="1">
    <citation type="submission" date="2019-09" db="EMBL/GenBank/DDBJ databases">
        <title>A chromosome-level genome assembly of the Chinese tupelo Nyssa sinensis.</title>
        <authorList>
            <person name="Yang X."/>
            <person name="Kang M."/>
            <person name="Yang Y."/>
            <person name="Xiong H."/>
            <person name="Wang M."/>
            <person name="Zhang Z."/>
            <person name="Wang Z."/>
            <person name="Wu H."/>
            <person name="Ma T."/>
            <person name="Liu J."/>
            <person name="Xi Z."/>
        </authorList>
    </citation>
    <scope>NUCLEOTIDE SEQUENCE [LARGE SCALE GENOMIC DNA]</scope>
    <source>
        <strain evidence="2">J267</strain>
        <tissue evidence="2">Leaf</tissue>
    </source>
</reference>
<gene>
    <name evidence="2" type="ORF">F0562_007177</name>
</gene>